<evidence type="ECO:0000313" key="2">
    <source>
        <dbReference type="Proteomes" id="UP001060260"/>
    </source>
</evidence>
<reference evidence="1" key="1">
    <citation type="submission" date="2022-08" db="EMBL/GenBank/DDBJ databases">
        <title>Genome Sequencing of Bacteroides fragilis Group Isolates with Nanopore Technology.</title>
        <authorList>
            <person name="Tisza M.J."/>
            <person name="Smith D."/>
            <person name="Dekker J.P."/>
        </authorList>
    </citation>
    <scope>NUCLEOTIDE SEQUENCE</scope>
    <source>
        <strain evidence="1">BFG-474</strain>
    </source>
</reference>
<evidence type="ECO:0000313" key="1">
    <source>
        <dbReference type="EMBL" id="UVQ96320.1"/>
    </source>
</evidence>
<protein>
    <recommendedName>
        <fullName evidence="3">Transposase</fullName>
    </recommendedName>
</protein>
<gene>
    <name evidence="1" type="ORF">NXW23_18725</name>
</gene>
<name>A0AA94Y655_9BACE</name>
<dbReference type="RefSeq" id="WP_258908723.1">
    <property type="nucleotide sequence ID" value="NZ_JBDMXP010000015.1"/>
</dbReference>
<dbReference type="EMBL" id="CP103166">
    <property type="protein sequence ID" value="UVQ96320.1"/>
    <property type="molecule type" value="Genomic_DNA"/>
</dbReference>
<evidence type="ECO:0008006" key="3">
    <source>
        <dbReference type="Google" id="ProtNLM"/>
    </source>
</evidence>
<dbReference type="Proteomes" id="UP001060260">
    <property type="component" value="Chromosome"/>
</dbReference>
<proteinExistence type="predicted"/>
<organism evidence="1 2">
    <name type="scientific">Bacteroides caccae</name>
    <dbReference type="NCBI Taxonomy" id="47678"/>
    <lineage>
        <taxon>Bacteria</taxon>
        <taxon>Pseudomonadati</taxon>
        <taxon>Bacteroidota</taxon>
        <taxon>Bacteroidia</taxon>
        <taxon>Bacteroidales</taxon>
        <taxon>Bacteroidaceae</taxon>
        <taxon>Bacteroides</taxon>
    </lineage>
</organism>
<sequence length="63" mass="7173">MKKEKSPTPSEDSASITALLLENERLRTALKHEKLRAQAYDTMIDVAEEMFNIPIRKKAGTKQ</sequence>
<dbReference type="AlphaFoldDB" id="A0AA94Y655"/>
<accession>A0AA94Y655</accession>